<dbReference type="PROSITE" id="PS51208">
    <property type="entry name" value="AUTOTRANSPORTER"/>
    <property type="match status" value="1"/>
</dbReference>
<accession>A0A510JRH2</accession>
<dbReference type="RefSeq" id="WP_018449742.1">
    <property type="nucleotide sequence ID" value="NZ_AP019827.1"/>
</dbReference>
<proteinExistence type="predicted"/>
<evidence type="ECO:0000313" key="2">
    <source>
        <dbReference type="EMBL" id="BBM41061.1"/>
    </source>
</evidence>
<feature type="domain" description="Autotransporter" evidence="1">
    <location>
        <begin position="2016"/>
        <end position="2302"/>
    </location>
</feature>
<gene>
    <name evidence="2" type="ORF">JCM16776_1281</name>
</gene>
<evidence type="ECO:0000259" key="1">
    <source>
        <dbReference type="PROSITE" id="PS51208"/>
    </source>
</evidence>
<dbReference type="InterPro" id="IPR005546">
    <property type="entry name" value="Autotransporte_beta"/>
</dbReference>
<sequence>MTNNLRKISQDLRTFAKRTKGFKYTDSSLITFLMTGLVFITGNGLAASEDSGIKNQVSEINTSIAQIRTNFKRARKENNKLIKDTNLELTQLMEQGDHVTKSPWSSWQYGMNYFYNDWHGTFKGKGNKIDNIIYKRDQTLNKYIAKPINEKNANNTTTLGFAYEPNAAIPISASITPKSITKTNPNIQKNVAIASLPSFEPRTVNDPLAPSAPKAPSIGSFSFNLTGESNGNSSSRTAFQKNRSNGAIESVASGKGNFNIIRKSNGTMDYEYNQYSGTSPWGSLSSGGDITSAPWNGETGNGTTGSYLGFQKLVSGTGLTNTKNLLTNTNSFTYSGNPAVREFVHMDHHVHTANGTAAVAGLTSATSDATWDSTVTNGSTQAAVLGAYNDVVNNVNGTVIQNNKQTTSGSGLFAWINSGRIVMEGRNNAVTNNYDHNNAEDSKSVAINTGEILIQPHFDGTNYTETQNAVFSLSNDSNDRDKERHHAISYNGSTGKIDVWTNKSAYFLNAAGNGGTWIMNGDRVGNNLPVSLVNRGSINLYAEGSVGTFFLYPTRTDLQFVEEGFTFNVADNKPNDKTPGTPYQYKPLTIYGDSSVGYYESSASGQNQYSKTEGNLAINIGAAGVGNQNFVTNKTTTIPTATGAETNGVVITAAMNHDVNPTDSLLNPYNSDPELNKHPEYIRNSFGILSNSAINLTSHQIEIFDKTESNVGVMPNANVLLDLGGGNIELKGGNSNIGIYVVDKYTTSGGVTVNPAGAVKSTGDVKLEGGKGNLAIYAKGSTRPSGVNETVIVRKIESNNTQNSVAIYAADDGVSGNSVVGSVVKVTDGITIKGATVSANPTIAGGESAGAVYATGEQTSVNIDMPTIAPATTPVTPANPNITITGTEIVTIDPTTKAATGTGSYTGFGLYAGKGAQISAKNNNIKVVNGGTAIASVGKSGATPAVNSRIDLSGTATNAGGTVEYDGKGYALFSSEGGEIDLSYGTLTLRGSSTGYSRDVTAATQPITLTDTKINVFSNDVIVANLTGVTKFNTNGSYINGNAANTIGTYIPITKITNVEGTTTYDGYKYTVFDGITVDVDSNIDKGDTTGGATPSDSYIFTRRIQLQNSNINVLSGNTVKAHLNTTELNSINPDLNVPVGLDISASGKSTSRATTGVNVANGATITVDRTDSGNGGVGAYVNYGTISNDGKIEVEKTTPNDFAVGLYATNGTQVDNKTNGTIEVGGKDSIGILGLSYRIDSAGNVVYEKFGTAGPAVFATKLGYVDVTNNGKITLDGENALGIYTKNNSLNATGTNTDYARIGNGYTLSSNKGEITMSGKNAIGMITEGGEITNDTTGKITISGQEGVAMYGTYATGAAMTAPTDRLSSTLINKGTLELADTTGVTPIIGMFTNDADTTIETSGTLNIGKKSYGIYGASNDVTMSNGTINVGEDGVGIFATGSSDNRTITASTVDLRGGTINVGNNQAVGVFIADDATNPLKTTVKNTGTNMTVGTNAFGYVVDSTTGTDLLLGTATNKLTASLGPDSVYAYSNDKNGYVYSNTDITTTGGKSYGLYTAGKTENYGNIDLTGGNGNVGIYSTGRSLAGLGATNYGTITVGGTDLVAKEYGIGMATGYYNETTGAISNEGLIENRGTINVGKDNSIGMYAVGAGSKAINHGTIDISGKNATGMYIDQGAEGVNYGTIKSTGTASGIKGVATVNGGYIKNYGTISITSPGGIGIYQDALSALSQKNEPTAGTGTVSGTKAAVYSATSTDQKYIVTPKGKLLIQNPPKAPRLTINDREVTLTGVDTNIASPTPAYVTAGSTTLDLSLPLYANTVSNAQVTEVGMYVDTSGVNYTNPIQGLSNLVGLENINLIIGTEAAKYTDAKAIEIGENILKPYNDAISSLTTTGTTLNINSAGLTWLAQPLQGTSKPIETLYMIKIPYTFFASVKDENTYNFLDGLEQRYGVEPLGSRERLIFDKLNGLGKGETHIFTQAVDEMKGHQYANTQQRINATGNTLDKEFRYLRDEWRNPSKQNNKIKAFGTRDEYSTDTAGIIDYRSNAYGVAYVHEDEKVRMGNSIGWYAGAVTNRFKFKDIGHSTEDQTMVKLGVFKTLSPKGDYNGALQWTISGDVFAGVNNMKRRFWVVDDTFEAKSTYHSYGAAIKNEIGYDIRMSERTHLRPYGALKMEYGKFNEIKEKTGQMRLEVKGNDYFSVKPEVGMEFKYVQPLAVKTNLTVGLTAAYENEIGKLQEGNQARVGYTTAGWYNLEKEKEDRRGNGKFDLNIGVDNTRFGVTVNAGYDTKGNNVRGGIGFRAIY</sequence>
<organism evidence="2 3">
    <name type="scientific">Leptotrichia shahii</name>
    <dbReference type="NCBI Taxonomy" id="157691"/>
    <lineage>
        <taxon>Bacteria</taxon>
        <taxon>Fusobacteriati</taxon>
        <taxon>Fusobacteriota</taxon>
        <taxon>Fusobacteriia</taxon>
        <taxon>Fusobacteriales</taxon>
        <taxon>Leptotrichiaceae</taxon>
        <taxon>Leptotrichia</taxon>
    </lineage>
</organism>
<dbReference type="InterPro" id="IPR036709">
    <property type="entry name" value="Autotransporte_beta_dom_sf"/>
</dbReference>
<dbReference type="EMBL" id="AP019827">
    <property type="protein sequence ID" value="BBM41061.1"/>
    <property type="molecule type" value="Genomic_DNA"/>
</dbReference>
<dbReference type="OrthoDB" id="78031at2"/>
<dbReference type="SUPFAM" id="SSF103515">
    <property type="entry name" value="Autotransporter"/>
    <property type="match status" value="1"/>
</dbReference>
<reference evidence="2 3" key="1">
    <citation type="submission" date="2019-07" db="EMBL/GenBank/DDBJ databases">
        <title>Complete Genome Sequence of Leptotrichia shahii Strain JCM 16776.</title>
        <authorList>
            <person name="Watanabe S."/>
            <person name="Cui L."/>
        </authorList>
    </citation>
    <scope>NUCLEOTIDE SEQUENCE [LARGE SCALE GENOMIC DNA]</scope>
    <source>
        <strain evidence="2 3">JCM16776</strain>
    </source>
</reference>
<name>A0A510JRH2_9FUSO</name>
<evidence type="ECO:0000313" key="3">
    <source>
        <dbReference type="Proteomes" id="UP000322617"/>
    </source>
</evidence>
<dbReference type="KEGG" id="lsz:JCM16776_1281"/>
<dbReference type="Pfam" id="PF03797">
    <property type="entry name" value="Autotransporter"/>
    <property type="match status" value="1"/>
</dbReference>
<protein>
    <recommendedName>
        <fullName evidence="1">Autotransporter domain-containing protein</fullName>
    </recommendedName>
</protein>
<keyword evidence="3" id="KW-1185">Reference proteome</keyword>
<dbReference type="Proteomes" id="UP000322617">
    <property type="component" value="Chromosome"/>
</dbReference>
<dbReference type="SMART" id="SM00869">
    <property type="entry name" value="Autotransporter"/>
    <property type="match status" value="1"/>
</dbReference>
<dbReference type="InterPro" id="IPR053787">
    <property type="entry name" value="Autotransptr-assoc_N"/>
</dbReference>
<dbReference type="NCBIfam" id="NF033175">
    <property type="entry name" value="fuso_auto_Nterm"/>
    <property type="match status" value="1"/>
</dbReference>